<accession>A0A917DL45</accession>
<dbReference type="EMBL" id="BMKK01000001">
    <property type="protein sequence ID" value="GGD46429.1"/>
    <property type="molecule type" value="Genomic_DNA"/>
</dbReference>
<dbReference type="Pfam" id="PF07332">
    <property type="entry name" value="Phage_holin_3_6"/>
    <property type="match status" value="1"/>
</dbReference>
<feature type="transmembrane region" description="Helical" evidence="1">
    <location>
        <begin position="47"/>
        <end position="73"/>
    </location>
</feature>
<evidence type="ECO:0000313" key="3">
    <source>
        <dbReference type="Proteomes" id="UP000609064"/>
    </source>
</evidence>
<name>A0A917DL45_9BACT</name>
<dbReference type="RefSeq" id="WP_188764735.1">
    <property type="nucleotide sequence ID" value="NZ_BMKK01000001.1"/>
</dbReference>
<dbReference type="InterPro" id="IPR009937">
    <property type="entry name" value="Phage_holin_3_6"/>
</dbReference>
<keyword evidence="1" id="KW-0812">Transmembrane</keyword>
<keyword evidence="1" id="KW-0472">Membrane</keyword>
<feature type="transmembrane region" description="Helical" evidence="1">
    <location>
        <begin position="79"/>
        <end position="100"/>
    </location>
</feature>
<dbReference type="Proteomes" id="UP000609064">
    <property type="component" value="Unassembled WGS sequence"/>
</dbReference>
<keyword evidence="1" id="KW-1133">Transmembrane helix</keyword>
<evidence type="ECO:0008006" key="4">
    <source>
        <dbReference type="Google" id="ProtNLM"/>
    </source>
</evidence>
<proteinExistence type="predicted"/>
<organism evidence="2 3">
    <name type="scientific">Emticicia aquatilis</name>
    <dbReference type="NCBI Taxonomy" id="1537369"/>
    <lineage>
        <taxon>Bacteria</taxon>
        <taxon>Pseudomonadati</taxon>
        <taxon>Bacteroidota</taxon>
        <taxon>Cytophagia</taxon>
        <taxon>Cytophagales</taxon>
        <taxon>Leadbetterellaceae</taxon>
        <taxon>Emticicia</taxon>
    </lineage>
</organism>
<sequence>MQVLESANEIKERATDWFDAVTEYAEARWNLGVLDFSEKAAKAVSNLASALIIGVAGGLMMLFLSLSLAWYIGQNLSNLPLGFLIVGLIYGFLGIVLFAIREKFIKLPIINTFIRNFYYEK</sequence>
<gene>
    <name evidence="2" type="ORF">GCM10011514_08100</name>
</gene>
<comment type="caution">
    <text evidence="2">The sequence shown here is derived from an EMBL/GenBank/DDBJ whole genome shotgun (WGS) entry which is preliminary data.</text>
</comment>
<reference evidence="2" key="2">
    <citation type="submission" date="2020-09" db="EMBL/GenBank/DDBJ databases">
        <authorList>
            <person name="Sun Q."/>
            <person name="Zhou Y."/>
        </authorList>
    </citation>
    <scope>NUCLEOTIDE SEQUENCE</scope>
    <source>
        <strain evidence="2">CGMCC 1.15958</strain>
    </source>
</reference>
<keyword evidence="3" id="KW-1185">Reference proteome</keyword>
<dbReference type="AlphaFoldDB" id="A0A917DL45"/>
<evidence type="ECO:0000313" key="2">
    <source>
        <dbReference type="EMBL" id="GGD46429.1"/>
    </source>
</evidence>
<evidence type="ECO:0000256" key="1">
    <source>
        <dbReference type="SAM" id="Phobius"/>
    </source>
</evidence>
<protein>
    <recommendedName>
        <fullName evidence="4">Phage holin family protein</fullName>
    </recommendedName>
</protein>
<reference evidence="2" key="1">
    <citation type="journal article" date="2014" name="Int. J. Syst. Evol. Microbiol.">
        <title>Complete genome sequence of Corynebacterium casei LMG S-19264T (=DSM 44701T), isolated from a smear-ripened cheese.</title>
        <authorList>
            <consortium name="US DOE Joint Genome Institute (JGI-PGF)"/>
            <person name="Walter F."/>
            <person name="Albersmeier A."/>
            <person name="Kalinowski J."/>
            <person name="Ruckert C."/>
        </authorList>
    </citation>
    <scope>NUCLEOTIDE SEQUENCE</scope>
    <source>
        <strain evidence="2">CGMCC 1.15958</strain>
    </source>
</reference>